<organism evidence="2 3">
    <name type="scientific">Laspinema olomoucense D3b</name>
    <dbReference type="NCBI Taxonomy" id="2953688"/>
    <lineage>
        <taxon>Bacteria</taxon>
        <taxon>Bacillati</taxon>
        <taxon>Cyanobacteriota</taxon>
        <taxon>Cyanophyceae</taxon>
        <taxon>Oscillatoriophycideae</taxon>
        <taxon>Oscillatoriales</taxon>
        <taxon>Laspinemataceae</taxon>
        <taxon>Laspinema</taxon>
        <taxon>Laspinema olomoucense</taxon>
    </lineage>
</organism>
<dbReference type="PANTHER" id="PTHR47152">
    <property type="entry name" value="SLR2084 PROTEIN-RELATED"/>
    <property type="match status" value="1"/>
</dbReference>
<comment type="caution">
    <text evidence="2">The sequence shown here is derived from an EMBL/GenBank/DDBJ whole genome shotgun (WGS) entry which is preliminary data.</text>
</comment>
<dbReference type="Pfam" id="PF05685">
    <property type="entry name" value="Uma2"/>
    <property type="match status" value="1"/>
</dbReference>
<dbReference type="PANTHER" id="PTHR47152:SF2">
    <property type="entry name" value="SLR2084 PROTEIN"/>
    <property type="match status" value="1"/>
</dbReference>
<dbReference type="EMBL" id="JAMXFA010000007">
    <property type="protein sequence ID" value="MCT7977435.1"/>
    <property type="molecule type" value="Genomic_DNA"/>
</dbReference>
<evidence type="ECO:0000313" key="2">
    <source>
        <dbReference type="EMBL" id="MCT7977435.1"/>
    </source>
</evidence>
<dbReference type="SUPFAM" id="SSF52980">
    <property type="entry name" value="Restriction endonuclease-like"/>
    <property type="match status" value="1"/>
</dbReference>
<keyword evidence="2" id="KW-0255">Endonuclease</keyword>
<gene>
    <name evidence="2" type="ORF">NG792_06940</name>
</gene>
<sequence>MVRISQNLTGETLTITPELGDAEGTPSLILPNIRWQTYEALLLDLKDTGRVRVTYDQGTLEIMAPSEEHEGYSLSIHNFIVILADELALNLRQLGSTTLKKEDIQRGLEPDQCYYIQNEPRVRNKLKIDLSLNPPPDLIVEVDITSGSLNKFPIYQSLKIPEIWRYRRRGLEIFELQGEEYLQRDFSPTFSPIAVTTAIPEFIQKSPNMGEMAALRAFRTWVKEQLQNQE</sequence>
<dbReference type="InterPro" id="IPR011335">
    <property type="entry name" value="Restrct_endonuc-II-like"/>
</dbReference>
<dbReference type="InterPro" id="IPR008538">
    <property type="entry name" value="Uma2"/>
</dbReference>
<evidence type="ECO:0000259" key="1">
    <source>
        <dbReference type="Pfam" id="PF05685"/>
    </source>
</evidence>
<dbReference type="InterPro" id="IPR012296">
    <property type="entry name" value="Nuclease_put_TT1808"/>
</dbReference>
<name>A0ABT2N7V0_9CYAN</name>
<keyword evidence="2" id="KW-0540">Nuclease</keyword>
<evidence type="ECO:0000313" key="3">
    <source>
        <dbReference type="Proteomes" id="UP001525961"/>
    </source>
</evidence>
<dbReference type="Proteomes" id="UP001525961">
    <property type="component" value="Unassembled WGS sequence"/>
</dbReference>
<reference evidence="2 3" key="1">
    <citation type="journal article" date="2022" name="Front. Microbiol.">
        <title>High genomic differentiation and limited gene flow indicate recent cryptic speciation within the genus Laspinema (cyanobacteria).</title>
        <authorList>
            <person name="Stanojkovic A."/>
            <person name="Skoupy S."/>
            <person name="Skaloud P."/>
            <person name="Dvorak P."/>
        </authorList>
    </citation>
    <scope>NUCLEOTIDE SEQUENCE [LARGE SCALE GENOMIC DNA]</scope>
    <source>
        <strain evidence="2 3">D3b</strain>
    </source>
</reference>
<accession>A0ABT2N7V0</accession>
<proteinExistence type="predicted"/>
<feature type="domain" description="Putative restriction endonuclease" evidence="1">
    <location>
        <begin position="35"/>
        <end position="202"/>
    </location>
</feature>
<dbReference type="RefSeq" id="WP_261234941.1">
    <property type="nucleotide sequence ID" value="NZ_JAMXFA010000007.1"/>
</dbReference>
<keyword evidence="3" id="KW-1185">Reference proteome</keyword>
<dbReference type="Gene3D" id="3.90.1570.10">
    <property type="entry name" value="tt1808, chain A"/>
    <property type="match status" value="1"/>
</dbReference>
<keyword evidence="2" id="KW-0378">Hydrolase</keyword>
<protein>
    <submittedName>
        <fullName evidence="2">Uma2 family endonuclease</fullName>
    </submittedName>
</protein>
<dbReference type="GO" id="GO:0004519">
    <property type="term" value="F:endonuclease activity"/>
    <property type="evidence" value="ECO:0007669"/>
    <property type="project" value="UniProtKB-KW"/>
</dbReference>
<dbReference type="CDD" id="cd06260">
    <property type="entry name" value="DUF820-like"/>
    <property type="match status" value="1"/>
</dbReference>